<keyword evidence="2" id="KW-1185">Reference proteome</keyword>
<protein>
    <recommendedName>
        <fullName evidence="3">Secreted protein</fullName>
    </recommendedName>
</protein>
<dbReference type="Proteomes" id="UP001486808">
    <property type="component" value="Unassembled WGS sequence"/>
</dbReference>
<comment type="caution">
    <text evidence="1">The sequence shown here is derived from an EMBL/GenBank/DDBJ whole genome shotgun (WGS) entry which is preliminary data.</text>
</comment>
<accession>A0ABP9ZKV8</accession>
<reference evidence="1 2" key="1">
    <citation type="submission" date="2024-04" db="EMBL/GenBank/DDBJ databases">
        <title>Draft genome sequence of Halopseudomonas sabulinigri NBRC 116187.</title>
        <authorList>
            <person name="Miyakawa T."/>
            <person name="Kusuya Y."/>
            <person name="Miura T."/>
        </authorList>
    </citation>
    <scope>NUCLEOTIDE SEQUENCE [LARGE SCALE GENOMIC DNA]</scope>
    <source>
        <strain evidence="1 2">4NH20-0042</strain>
    </source>
</reference>
<proteinExistence type="predicted"/>
<dbReference type="EMBL" id="BAABWD010000001">
    <property type="protein sequence ID" value="GAA6130098.1"/>
    <property type="molecule type" value="Genomic_DNA"/>
</dbReference>
<sequence length="70" mass="7592">MLAAFMRAVILIVVMGVNGASLALTARQWSQVFTNQMKHICSLYFPKQLLILGSLRDGAGNGVSRRLSAV</sequence>
<gene>
    <name evidence="1" type="ORF">NBRC116187_04580</name>
</gene>
<evidence type="ECO:0000313" key="1">
    <source>
        <dbReference type="EMBL" id="GAA6130098.1"/>
    </source>
</evidence>
<evidence type="ECO:0000313" key="2">
    <source>
        <dbReference type="Proteomes" id="UP001486808"/>
    </source>
</evidence>
<evidence type="ECO:0008006" key="3">
    <source>
        <dbReference type="Google" id="ProtNLM"/>
    </source>
</evidence>
<name>A0ABP9ZKV8_9GAMM</name>
<organism evidence="1 2">
    <name type="scientific">Halopseudomonas sabulinigri</name>
    <dbReference type="NCBI Taxonomy" id="472181"/>
    <lineage>
        <taxon>Bacteria</taxon>
        <taxon>Pseudomonadati</taxon>
        <taxon>Pseudomonadota</taxon>
        <taxon>Gammaproteobacteria</taxon>
        <taxon>Pseudomonadales</taxon>
        <taxon>Pseudomonadaceae</taxon>
        <taxon>Halopseudomonas</taxon>
    </lineage>
</organism>